<comment type="subunit">
    <text evidence="4">Homodimer.</text>
</comment>
<evidence type="ECO:0000256" key="2">
    <source>
        <dbReference type="ARBA" id="ARBA00022694"/>
    </source>
</evidence>
<name>A0ABV9GU80_9BACL</name>
<evidence type="ECO:0000256" key="5">
    <source>
        <dbReference type="RuleBase" id="RU003792"/>
    </source>
</evidence>
<dbReference type="InterPro" id="IPR020095">
    <property type="entry name" value="PsdUridine_synth_TruA_C"/>
</dbReference>
<dbReference type="InterPro" id="IPR020097">
    <property type="entry name" value="PsdUridine_synth_TruA_a/b_dom"/>
</dbReference>
<dbReference type="Gene3D" id="3.30.70.580">
    <property type="entry name" value="Pseudouridine synthase I, catalytic domain, N-terminal subdomain"/>
    <property type="match status" value="1"/>
</dbReference>
<sequence>MPRIKCTIAYDGTRFAGYQMQPDKRTVQSELEHALQKMHKGQRIRVTASGRTDAGVHANGQVIHFDSPLHIQKENWGKALNTLLPDDIFIREVERVSEDFHARFSAKQKEYRYRLLNRLEPDLFRRLYTLHVPKKLDLDLMRAASHYITGTHDFTAFCASGSSVMDKVRTVYEIDIQSLGDEVVIRMIGNGFLYQMVRIAVGHLLAVGLGKHKPEVIADILETRDRRKALGTAPPQGLFLWQVKYV</sequence>
<dbReference type="CDD" id="cd02570">
    <property type="entry name" value="PseudoU_synth_EcTruA"/>
    <property type="match status" value="1"/>
</dbReference>
<dbReference type="Pfam" id="PF01416">
    <property type="entry name" value="PseudoU_synth_1"/>
    <property type="match status" value="2"/>
</dbReference>
<evidence type="ECO:0000259" key="6">
    <source>
        <dbReference type="Pfam" id="PF01416"/>
    </source>
</evidence>
<feature type="active site" description="Nucleophile" evidence="4">
    <location>
        <position position="53"/>
    </location>
</feature>
<comment type="catalytic activity">
    <reaction evidence="4 5">
        <text>uridine(38/39/40) in tRNA = pseudouridine(38/39/40) in tRNA</text>
        <dbReference type="Rhea" id="RHEA:22376"/>
        <dbReference type="Rhea" id="RHEA-COMP:10085"/>
        <dbReference type="Rhea" id="RHEA-COMP:10087"/>
        <dbReference type="ChEBI" id="CHEBI:65314"/>
        <dbReference type="ChEBI" id="CHEBI:65315"/>
        <dbReference type="EC" id="5.4.99.12"/>
    </reaction>
</comment>
<comment type="caution">
    <text evidence="7">The sequence shown here is derived from an EMBL/GenBank/DDBJ whole genome shotgun (WGS) entry which is preliminary data.</text>
</comment>
<keyword evidence="2 4" id="KW-0819">tRNA processing</keyword>
<proteinExistence type="inferred from homology"/>
<organism evidence="7 8">
    <name type="scientific">Camelliibacillus cellulosilyticus</name>
    <dbReference type="NCBI Taxonomy" id="2174486"/>
    <lineage>
        <taxon>Bacteria</taxon>
        <taxon>Bacillati</taxon>
        <taxon>Bacillota</taxon>
        <taxon>Bacilli</taxon>
        <taxon>Bacillales</taxon>
        <taxon>Sporolactobacillaceae</taxon>
        <taxon>Camelliibacillus</taxon>
    </lineage>
</organism>
<dbReference type="InterPro" id="IPR020094">
    <property type="entry name" value="TruA/RsuA/RluB/E/F_N"/>
</dbReference>
<accession>A0ABV9GU80</accession>
<feature type="domain" description="Pseudouridine synthase I TruA alpha/beta" evidence="6">
    <location>
        <begin position="9"/>
        <end position="104"/>
    </location>
</feature>
<protein>
    <recommendedName>
        <fullName evidence="4">tRNA pseudouridine synthase A</fullName>
        <ecNumber evidence="4">5.4.99.12</ecNumber>
    </recommendedName>
    <alternativeName>
        <fullName evidence="4">tRNA pseudouridine(38-40) synthase</fullName>
    </alternativeName>
    <alternativeName>
        <fullName evidence="4">tRNA pseudouridylate synthase I</fullName>
    </alternativeName>
    <alternativeName>
        <fullName evidence="4">tRNA-uridine isomerase I</fullName>
    </alternativeName>
</protein>
<dbReference type="HAMAP" id="MF_00171">
    <property type="entry name" value="TruA"/>
    <property type="match status" value="1"/>
</dbReference>
<dbReference type="RefSeq" id="WP_376847386.1">
    <property type="nucleotide sequence ID" value="NZ_JBHSFW010000018.1"/>
</dbReference>
<dbReference type="InterPro" id="IPR020103">
    <property type="entry name" value="PsdUridine_synth_cat_dom_sf"/>
</dbReference>
<dbReference type="EMBL" id="JBHSFW010000018">
    <property type="protein sequence ID" value="MFC4620275.1"/>
    <property type="molecule type" value="Genomic_DNA"/>
</dbReference>
<feature type="binding site" evidence="4">
    <location>
        <position position="111"/>
    </location>
    <ligand>
        <name>substrate</name>
    </ligand>
</feature>
<evidence type="ECO:0000313" key="7">
    <source>
        <dbReference type="EMBL" id="MFC4620275.1"/>
    </source>
</evidence>
<evidence type="ECO:0000256" key="4">
    <source>
        <dbReference type="HAMAP-Rule" id="MF_00171"/>
    </source>
</evidence>
<comment type="function">
    <text evidence="4">Formation of pseudouridine at positions 38, 39 and 40 in the anticodon stem and loop of transfer RNAs.</text>
</comment>
<evidence type="ECO:0000313" key="8">
    <source>
        <dbReference type="Proteomes" id="UP001596022"/>
    </source>
</evidence>
<dbReference type="NCBIfam" id="TIGR00071">
    <property type="entry name" value="hisT_truA"/>
    <property type="match status" value="1"/>
</dbReference>
<keyword evidence="8" id="KW-1185">Reference proteome</keyword>
<evidence type="ECO:0000256" key="1">
    <source>
        <dbReference type="ARBA" id="ARBA00009375"/>
    </source>
</evidence>
<dbReference type="InterPro" id="IPR001406">
    <property type="entry name" value="PsdUridine_synth_TruA"/>
</dbReference>
<dbReference type="EC" id="5.4.99.12" evidence="4"/>
<dbReference type="Gene3D" id="3.30.70.660">
    <property type="entry name" value="Pseudouridine synthase I, catalytic domain, C-terminal subdomain"/>
    <property type="match status" value="1"/>
</dbReference>
<dbReference type="Proteomes" id="UP001596022">
    <property type="component" value="Unassembled WGS sequence"/>
</dbReference>
<evidence type="ECO:0000256" key="3">
    <source>
        <dbReference type="ARBA" id="ARBA00023235"/>
    </source>
</evidence>
<reference evidence="8" key="1">
    <citation type="journal article" date="2019" name="Int. J. Syst. Evol. Microbiol.">
        <title>The Global Catalogue of Microorganisms (GCM) 10K type strain sequencing project: providing services to taxonomists for standard genome sequencing and annotation.</title>
        <authorList>
            <consortium name="The Broad Institute Genomics Platform"/>
            <consortium name="The Broad Institute Genome Sequencing Center for Infectious Disease"/>
            <person name="Wu L."/>
            <person name="Ma J."/>
        </authorList>
    </citation>
    <scope>NUCLEOTIDE SEQUENCE [LARGE SCALE GENOMIC DNA]</scope>
    <source>
        <strain evidence="8">CGMCC 1.16306</strain>
    </source>
</reference>
<comment type="similarity">
    <text evidence="1 4 5">Belongs to the tRNA pseudouridine synthase TruA family.</text>
</comment>
<dbReference type="PANTHER" id="PTHR11142:SF0">
    <property type="entry name" value="TRNA PSEUDOURIDINE SYNTHASE-LIKE 1"/>
    <property type="match status" value="1"/>
</dbReference>
<feature type="domain" description="Pseudouridine synthase I TruA alpha/beta" evidence="6">
    <location>
        <begin position="144"/>
        <end position="245"/>
    </location>
</feature>
<dbReference type="PANTHER" id="PTHR11142">
    <property type="entry name" value="PSEUDOURIDYLATE SYNTHASE"/>
    <property type="match status" value="1"/>
</dbReference>
<dbReference type="GO" id="GO:0160147">
    <property type="term" value="F:tRNA pseudouridine(38-40) synthase activity"/>
    <property type="evidence" value="ECO:0007669"/>
    <property type="project" value="UniProtKB-EC"/>
</dbReference>
<dbReference type="SUPFAM" id="SSF55120">
    <property type="entry name" value="Pseudouridine synthase"/>
    <property type="match status" value="1"/>
</dbReference>
<dbReference type="PIRSF" id="PIRSF001430">
    <property type="entry name" value="tRNA_psdUrid_synth"/>
    <property type="match status" value="1"/>
</dbReference>
<keyword evidence="3 4" id="KW-0413">Isomerase</keyword>
<comment type="caution">
    <text evidence="4">Lacks conserved residue(s) required for the propagation of feature annotation.</text>
</comment>
<gene>
    <name evidence="4 7" type="primary">truA</name>
    <name evidence="7" type="ORF">ACFO4N_16350</name>
</gene>